<dbReference type="Gene3D" id="3.40.710.10">
    <property type="entry name" value="DD-peptidase/beta-lactamase superfamily"/>
    <property type="match status" value="1"/>
</dbReference>
<dbReference type="PANTHER" id="PTHR21581">
    <property type="entry name" value="D-ALANYL-D-ALANINE CARBOXYPEPTIDASE"/>
    <property type="match status" value="1"/>
</dbReference>
<comment type="catalytic activity">
    <reaction evidence="12">
        <text>Preferential cleavage: (Ac)2-L-Lys-D-Ala-|-D-Ala. Also transpeptidation of peptidyl-alanyl moieties that are N-acyl substituents of D-alanine.</text>
        <dbReference type="EC" id="3.4.16.4"/>
    </reaction>
</comment>
<dbReference type="OrthoDB" id="9795979at2"/>
<keyword evidence="9" id="KW-0133">Cell shape</keyword>
<dbReference type="Pfam" id="PF07943">
    <property type="entry name" value="PBP5_C"/>
    <property type="match status" value="1"/>
</dbReference>
<dbReference type="Gene3D" id="2.60.410.10">
    <property type="entry name" value="D-Ala-D-Ala carboxypeptidase, C-terminal domain"/>
    <property type="match status" value="1"/>
</dbReference>
<keyword evidence="19" id="KW-1185">Reference proteome</keyword>
<evidence type="ECO:0000256" key="8">
    <source>
        <dbReference type="ARBA" id="ARBA00022801"/>
    </source>
</evidence>
<dbReference type="EC" id="3.4.16.4" evidence="4"/>
<dbReference type="SMART" id="SM00936">
    <property type="entry name" value="PBP5_C"/>
    <property type="match status" value="1"/>
</dbReference>
<dbReference type="InterPro" id="IPR018044">
    <property type="entry name" value="Peptidase_S11"/>
</dbReference>
<keyword evidence="10" id="KW-0573">Peptidoglycan synthesis</keyword>
<dbReference type="RefSeq" id="WP_109839113.1">
    <property type="nucleotide sequence ID" value="NZ_QGKM01000069.1"/>
</dbReference>
<feature type="active site" description="Acyl-ester intermediate" evidence="13">
    <location>
        <position position="64"/>
    </location>
</feature>
<dbReference type="Proteomes" id="UP000245539">
    <property type="component" value="Unassembled WGS sequence"/>
</dbReference>
<evidence type="ECO:0000256" key="2">
    <source>
        <dbReference type="ARBA" id="ARBA00004752"/>
    </source>
</evidence>
<feature type="active site" description="Acyl-ester intermediate" evidence="13">
    <location>
        <position position="61"/>
    </location>
</feature>
<proteinExistence type="inferred from homology"/>
<evidence type="ECO:0000313" key="18">
    <source>
        <dbReference type="EMBL" id="PWQ93041.1"/>
    </source>
</evidence>
<evidence type="ECO:0000256" key="6">
    <source>
        <dbReference type="ARBA" id="ARBA00022670"/>
    </source>
</evidence>
<dbReference type="PRINTS" id="PR00725">
    <property type="entry name" value="DADACBPTASE1"/>
</dbReference>
<dbReference type="InterPro" id="IPR012338">
    <property type="entry name" value="Beta-lactam/transpept-like"/>
</dbReference>
<comment type="function">
    <text evidence="1">Removes C-terminal D-alanyl residues from sugar-peptide cell wall precursors.</text>
</comment>
<dbReference type="SUPFAM" id="SSF56601">
    <property type="entry name" value="beta-lactamase/transpeptidase-like"/>
    <property type="match status" value="1"/>
</dbReference>
<keyword evidence="11" id="KW-0961">Cell wall biogenesis/degradation</keyword>
<keyword evidence="7 16" id="KW-0732">Signal</keyword>
<evidence type="ECO:0000256" key="14">
    <source>
        <dbReference type="PIRSR" id="PIRSR618044-2"/>
    </source>
</evidence>
<keyword evidence="8 18" id="KW-0378">Hydrolase</keyword>
<evidence type="ECO:0000256" key="12">
    <source>
        <dbReference type="ARBA" id="ARBA00034000"/>
    </source>
</evidence>
<evidence type="ECO:0000256" key="7">
    <source>
        <dbReference type="ARBA" id="ARBA00022729"/>
    </source>
</evidence>
<dbReference type="AlphaFoldDB" id="A0A317C4B9"/>
<dbReference type="GO" id="GO:0071555">
    <property type="term" value="P:cell wall organization"/>
    <property type="evidence" value="ECO:0007669"/>
    <property type="project" value="UniProtKB-KW"/>
</dbReference>
<dbReference type="InterPro" id="IPR015956">
    <property type="entry name" value="Peniciliin-bd_prot_C_sf"/>
</dbReference>
<evidence type="ECO:0000259" key="17">
    <source>
        <dbReference type="SMART" id="SM00936"/>
    </source>
</evidence>
<dbReference type="PANTHER" id="PTHR21581:SF6">
    <property type="entry name" value="TRAFFICKING PROTEIN PARTICLE COMPLEX SUBUNIT 12"/>
    <property type="match status" value="1"/>
</dbReference>
<evidence type="ECO:0000256" key="9">
    <source>
        <dbReference type="ARBA" id="ARBA00022960"/>
    </source>
</evidence>
<dbReference type="GO" id="GO:0006508">
    <property type="term" value="P:proteolysis"/>
    <property type="evidence" value="ECO:0007669"/>
    <property type="project" value="UniProtKB-KW"/>
</dbReference>
<dbReference type="InterPro" id="IPR037167">
    <property type="entry name" value="Peptidase_S11_C_sf"/>
</dbReference>
<feature type="active site" evidence="13">
    <location>
        <position position="121"/>
    </location>
</feature>
<evidence type="ECO:0000256" key="13">
    <source>
        <dbReference type="PIRSR" id="PIRSR618044-1"/>
    </source>
</evidence>
<comment type="pathway">
    <text evidence="2">Cell wall biogenesis; peptidoglycan biosynthesis.</text>
</comment>
<feature type="domain" description="Peptidase S11 D-Ala-D-Ala carboxypeptidase A C-terminal" evidence="17">
    <location>
        <begin position="273"/>
        <end position="363"/>
    </location>
</feature>
<feature type="signal peptide" evidence="16">
    <location>
        <begin position="1"/>
        <end position="22"/>
    </location>
</feature>
<evidence type="ECO:0000256" key="15">
    <source>
        <dbReference type="RuleBase" id="RU004016"/>
    </source>
</evidence>
<accession>A0A317C4B9</accession>
<dbReference type="InterPro" id="IPR012907">
    <property type="entry name" value="Peptidase_S11_C"/>
</dbReference>
<name>A0A317C4B9_9GAMM</name>
<dbReference type="UniPathway" id="UPA00219"/>
<organism evidence="18 19">
    <name type="scientific">Leucothrix pacifica</name>
    <dbReference type="NCBI Taxonomy" id="1247513"/>
    <lineage>
        <taxon>Bacteria</taxon>
        <taxon>Pseudomonadati</taxon>
        <taxon>Pseudomonadota</taxon>
        <taxon>Gammaproteobacteria</taxon>
        <taxon>Thiotrichales</taxon>
        <taxon>Thiotrichaceae</taxon>
        <taxon>Leucothrix</taxon>
    </lineage>
</organism>
<dbReference type="GO" id="GO:0008360">
    <property type="term" value="P:regulation of cell shape"/>
    <property type="evidence" value="ECO:0007669"/>
    <property type="project" value="UniProtKB-KW"/>
</dbReference>
<sequence>MFVRIIPLIFCLFLGLLPTSHAASNVPELPKLDAAQYLLVDFLSGTELAAKDPDKRIEPASITKLMTAYVLYQELEKGNISIEDRVLVSEKAWKMEGSRMFLEAGKKVPLERMISGLIVQSGNDSAIALAEHTSGSEENFVRKMNEEAVRLGMTNTNFVNVTGWPNPRHYMSARDIVTLTRAVITEYPEHYKLYAEKEYSYNGIKQYNRNKLLWHDETVDGVKTGHTESAGYCLLASAQRGTMRLISVVLGTESDKKRSNYSQQLLEYGFRFYETHKLYDKNSVLTEARVWKGNSPTVPTGILEDFYVTIPKGHYAQLKGLMEINKSIDAPVKRGDVVGMAIIKDVDRVVLQKPLVAMDSVDTGGTWTNITDSIKKLFVE</sequence>
<evidence type="ECO:0000256" key="1">
    <source>
        <dbReference type="ARBA" id="ARBA00003217"/>
    </source>
</evidence>
<dbReference type="SUPFAM" id="SSF69189">
    <property type="entry name" value="Penicillin-binding protein associated domain"/>
    <property type="match status" value="1"/>
</dbReference>
<evidence type="ECO:0000313" key="19">
    <source>
        <dbReference type="Proteomes" id="UP000245539"/>
    </source>
</evidence>
<evidence type="ECO:0000256" key="4">
    <source>
        <dbReference type="ARBA" id="ARBA00012448"/>
    </source>
</evidence>
<evidence type="ECO:0000256" key="3">
    <source>
        <dbReference type="ARBA" id="ARBA00007164"/>
    </source>
</evidence>
<comment type="caution">
    <text evidence="18">The sequence shown here is derived from an EMBL/GenBank/DDBJ whole genome shotgun (WGS) entry which is preliminary data.</text>
</comment>
<dbReference type="InterPro" id="IPR001967">
    <property type="entry name" value="Peptidase_S11_N"/>
</dbReference>
<reference evidence="18 19" key="1">
    <citation type="submission" date="2018-05" db="EMBL/GenBank/DDBJ databases">
        <title>Leucothrix arctica sp. nov., isolated from Arctic seawater.</title>
        <authorList>
            <person name="Choi A."/>
            <person name="Baek K."/>
        </authorList>
    </citation>
    <scope>NUCLEOTIDE SEQUENCE [LARGE SCALE GENOMIC DNA]</scope>
    <source>
        <strain evidence="18 19">JCM 18388</strain>
    </source>
</reference>
<evidence type="ECO:0000256" key="16">
    <source>
        <dbReference type="SAM" id="SignalP"/>
    </source>
</evidence>
<dbReference type="EMBL" id="QGKM01000069">
    <property type="protein sequence ID" value="PWQ93041.1"/>
    <property type="molecule type" value="Genomic_DNA"/>
</dbReference>
<evidence type="ECO:0000256" key="11">
    <source>
        <dbReference type="ARBA" id="ARBA00023316"/>
    </source>
</evidence>
<feature type="binding site" evidence="14">
    <location>
        <position position="223"/>
    </location>
    <ligand>
        <name>substrate</name>
    </ligand>
</feature>
<evidence type="ECO:0000256" key="5">
    <source>
        <dbReference type="ARBA" id="ARBA00022645"/>
    </source>
</evidence>
<evidence type="ECO:0000256" key="10">
    <source>
        <dbReference type="ARBA" id="ARBA00022984"/>
    </source>
</evidence>
<dbReference type="GO" id="GO:0009002">
    <property type="term" value="F:serine-type D-Ala-D-Ala carboxypeptidase activity"/>
    <property type="evidence" value="ECO:0007669"/>
    <property type="project" value="UniProtKB-EC"/>
</dbReference>
<dbReference type="GO" id="GO:0009252">
    <property type="term" value="P:peptidoglycan biosynthetic process"/>
    <property type="evidence" value="ECO:0007669"/>
    <property type="project" value="UniProtKB-UniPathway"/>
</dbReference>
<keyword evidence="5 18" id="KW-0121">Carboxypeptidase</keyword>
<comment type="similarity">
    <text evidence="3 15">Belongs to the peptidase S11 family.</text>
</comment>
<gene>
    <name evidence="18" type="ORF">DKW60_18315</name>
</gene>
<protein>
    <recommendedName>
        <fullName evidence="4">serine-type D-Ala-D-Ala carboxypeptidase</fullName>
        <ecNumber evidence="4">3.4.16.4</ecNumber>
    </recommendedName>
</protein>
<dbReference type="Pfam" id="PF00768">
    <property type="entry name" value="Peptidase_S11"/>
    <property type="match status" value="1"/>
</dbReference>
<keyword evidence="6" id="KW-0645">Protease</keyword>
<feature type="chain" id="PRO_5016425442" description="serine-type D-Ala-D-Ala carboxypeptidase" evidence="16">
    <location>
        <begin position="23"/>
        <end position="380"/>
    </location>
</feature>